<name>A0A8J2XJU6_9MICO</name>
<feature type="region of interest" description="Disordered" evidence="1">
    <location>
        <begin position="1"/>
        <end position="20"/>
    </location>
</feature>
<dbReference type="Proteomes" id="UP000616114">
    <property type="component" value="Unassembled WGS sequence"/>
</dbReference>
<sequence>MPADPTESPEASAQRAHPASRAYQGAEIYNRVDPFATALVTERDTIAWLGSDEAVRVITADQPVDLAGCLIAPPFVNAWAEVPAGPDGAGDADEAAALAAAGGVEVLMLVHREPSAAMAAAGHGERADGIELRHALRLPAGDLLALLEASAVAAAVQSSRLLPVAEFEEADAGLLPRLLELLEPGRGLAFEVRDEAGLAALVAAGRELESARPGAIGAGGHRLRAHTPLGEHAEAVAALGLAVTIDPLAGRHDFAEGLAAGAVLSLGWDPARSPWEVLRALVFPPGGVTGSTARAAFTAATKGGWRALDGAGLGAGRAVLAPGAPASFAIWEAGDLVVQAADQRVAAWSTDPRAGTPGLPDLSPGRTLPRLREFVIGGRRVI</sequence>
<keyword evidence="3" id="KW-1185">Reference proteome</keyword>
<dbReference type="SUPFAM" id="SSF51338">
    <property type="entry name" value="Composite domain of metallo-dependent hydrolases"/>
    <property type="match status" value="1"/>
</dbReference>
<evidence type="ECO:0000256" key="1">
    <source>
        <dbReference type="SAM" id="MobiDB-lite"/>
    </source>
</evidence>
<dbReference type="GO" id="GO:0016810">
    <property type="term" value="F:hydrolase activity, acting on carbon-nitrogen (but not peptide) bonds"/>
    <property type="evidence" value="ECO:0007669"/>
    <property type="project" value="InterPro"/>
</dbReference>
<comment type="caution">
    <text evidence="2">The sequence shown here is derived from an EMBL/GenBank/DDBJ whole genome shotgun (WGS) entry which is preliminary data.</text>
</comment>
<dbReference type="RefSeq" id="WP_188551444.1">
    <property type="nucleotide sequence ID" value="NZ_BMFY01000013.1"/>
</dbReference>
<dbReference type="EMBL" id="BMFY01000013">
    <property type="protein sequence ID" value="GGA22760.1"/>
    <property type="molecule type" value="Genomic_DNA"/>
</dbReference>
<proteinExistence type="predicted"/>
<protein>
    <recommendedName>
        <fullName evidence="4">Amidohydrolase family protein</fullName>
    </recommendedName>
</protein>
<organism evidence="2 3">
    <name type="scientific">Sediminivirga luteola</name>
    <dbReference type="NCBI Taxonomy" id="1774748"/>
    <lineage>
        <taxon>Bacteria</taxon>
        <taxon>Bacillati</taxon>
        <taxon>Actinomycetota</taxon>
        <taxon>Actinomycetes</taxon>
        <taxon>Micrococcales</taxon>
        <taxon>Brevibacteriaceae</taxon>
        <taxon>Sediminivirga</taxon>
    </lineage>
</organism>
<dbReference type="AlphaFoldDB" id="A0A8J2XJU6"/>
<gene>
    <name evidence="2" type="ORF">GCM10011333_27190</name>
</gene>
<reference evidence="2" key="2">
    <citation type="submission" date="2020-09" db="EMBL/GenBank/DDBJ databases">
        <authorList>
            <person name="Sun Q."/>
            <person name="Zhou Y."/>
        </authorList>
    </citation>
    <scope>NUCLEOTIDE SEQUENCE</scope>
    <source>
        <strain evidence="2">CGMCC 1.12785</strain>
    </source>
</reference>
<evidence type="ECO:0000313" key="2">
    <source>
        <dbReference type="EMBL" id="GGA22760.1"/>
    </source>
</evidence>
<reference evidence="2" key="1">
    <citation type="journal article" date="2014" name="Int. J. Syst. Evol. Microbiol.">
        <title>Complete genome sequence of Corynebacterium casei LMG S-19264T (=DSM 44701T), isolated from a smear-ripened cheese.</title>
        <authorList>
            <consortium name="US DOE Joint Genome Institute (JGI-PGF)"/>
            <person name="Walter F."/>
            <person name="Albersmeier A."/>
            <person name="Kalinowski J."/>
            <person name="Ruckert C."/>
        </authorList>
    </citation>
    <scope>NUCLEOTIDE SEQUENCE</scope>
    <source>
        <strain evidence="2">CGMCC 1.12785</strain>
    </source>
</reference>
<accession>A0A8J2XJU6</accession>
<dbReference type="InterPro" id="IPR011059">
    <property type="entry name" value="Metal-dep_hydrolase_composite"/>
</dbReference>
<evidence type="ECO:0008006" key="4">
    <source>
        <dbReference type="Google" id="ProtNLM"/>
    </source>
</evidence>
<evidence type="ECO:0000313" key="3">
    <source>
        <dbReference type="Proteomes" id="UP000616114"/>
    </source>
</evidence>